<dbReference type="Proteomes" id="UP000730591">
    <property type="component" value="Unassembled WGS sequence"/>
</dbReference>
<evidence type="ECO:0000313" key="2">
    <source>
        <dbReference type="Proteomes" id="UP000730591"/>
    </source>
</evidence>
<reference evidence="1 2" key="1">
    <citation type="submission" date="2020-03" db="EMBL/GenBank/DDBJ databases">
        <title>WGS of actinomycetes isolated from Thailand.</title>
        <authorList>
            <person name="Thawai C."/>
        </authorList>
    </citation>
    <scope>NUCLEOTIDE SEQUENCE [LARGE SCALE GENOMIC DNA]</scope>
    <source>
        <strain evidence="1 2">SBST2-5</strain>
    </source>
</reference>
<dbReference type="InterPro" id="IPR027417">
    <property type="entry name" value="P-loop_NTPase"/>
</dbReference>
<sequence>MLAGVPGTHKTRIMLNAVVNMGVSTLAFSTDSDQDTISSRLLARATGTPTSVTEEWLRTEPDKCARLLAQYDFIRWDFRPDPTMDDIWLGLYAYHETEGRYPDQTVIDIASDVGHDAGDEWASLRDLMRQAKVIARETGTHLWLVHHCSDSPNTKRPCPRRSDIHGKVAAIPELIVTVGMDNSGGLYAAPVKNRHAKASADAEIRIPMTLNAETSYVGDYVPQTPAYGGWSAGEEDWG</sequence>
<organism evidence="1 2">
    <name type="scientific">Streptomyces composti</name>
    <dbReference type="NCBI Taxonomy" id="2720025"/>
    <lineage>
        <taxon>Bacteria</taxon>
        <taxon>Bacillati</taxon>
        <taxon>Actinomycetota</taxon>
        <taxon>Actinomycetes</taxon>
        <taxon>Kitasatosporales</taxon>
        <taxon>Streptomycetaceae</taxon>
        <taxon>Streptomyces</taxon>
    </lineage>
</organism>
<dbReference type="EMBL" id="JAATEM010000008">
    <property type="protein sequence ID" value="NJP50064.1"/>
    <property type="molecule type" value="Genomic_DNA"/>
</dbReference>
<proteinExistence type="predicted"/>
<gene>
    <name evidence="1" type="ORF">HCJ93_08260</name>
</gene>
<keyword evidence="2" id="KW-1185">Reference proteome</keyword>
<accession>A0ABX1A631</accession>
<evidence type="ECO:0008006" key="3">
    <source>
        <dbReference type="Google" id="ProtNLM"/>
    </source>
</evidence>
<name>A0ABX1A631_9ACTN</name>
<dbReference type="Gene3D" id="3.40.50.300">
    <property type="entry name" value="P-loop containing nucleotide triphosphate hydrolases"/>
    <property type="match status" value="1"/>
</dbReference>
<protein>
    <recommendedName>
        <fullName evidence="3">SF4 helicase domain-containing protein</fullName>
    </recommendedName>
</protein>
<evidence type="ECO:0000313" key="1">
    <source>
        <dbReference type="EMBL" id="NJP50064.1"/>
    </source>
</evidence>
<dbReference type="SUPFAM" id="SSF52540">
    <property type="entry name" value="P-loop containing nucleoside triphosphate hydrolases"/>
    <property type="match status" value="1"/>
</dbReference>
<comment type="caution">
    <text evidence="1">The sequence shown here is derived from an EMBL/GenBank/DDBJ whole genome shotgun (WGS) entry which is preliminary data.</text>
</comment>
<dbReference type="RefSeq" id="WP_167992542.1">
    <property type="nucleotide sequence ID" value="NZ_JAATEM010000008.1"/>
</dbReference>